<evidence type="ECO:0000259" key="4">
    <source>
        <dbReference type="PROSITE" id="PS51431"/>
    </source>
</evidence>
<dbReference type="InterPro" id="IPR011006">
    <property type="entry name" value="CheY-like_superfamily"/>
</dbReference>
<dbReference type="InterPro" id="IPR020856">
    <property type="entry name" value="Circadian_clock_protein_KaiA_C"/>
</dbReference>
<accession>A0ABT6EU67</accession>
<dbReference type="InterPro" id="IPR017944">
    <property type="entry name" value="KaiA/RbsU_helical_domain_sf"/>
</dbReference>
<dbReference type="PROSITE" id="PS51431">
    <property type="entry name" value="KAIA_C"/>
    <property type="match status" value="1"/>
</dbReference>
<dbReference type="SUPFAM" id="SSF52172">
    <property type="entry name" value="CheY-like"/>
    <property type="match status" value="1"/>
</dbReference>
<keyword evidence="1" id="KW-0090">Biological rhythms</keyword>
<reference evidence="5" key="2">
    <citation type="submission" date="2022-01" db="EMBL/GenBank/DDBJ databases">
        <authorList>
            <person name="Zivanovic Y."/>
            <person name="Moreira D."/>
            <person name="Lopez-Garcia P."/>
        </authorList>
    </citation>
    <scope>NUCLEOTIDE SEQUENCE</scope>
    <source>
        <strain evidence="5">G9</strain>
    </source>
</reference>
<protein>
    <recommendedName>
        <fullName evidence="2">Circadian clock oscillator protein KaiA</fullName>
    </recommendedName>
</protein>
<proteinExistence type="predicted"/>
<evidence type="ECO:0000313" key="6">
    <source>
        <dbReference type="Proteomes" id="UP001154265"/>
    </source>
</evidence>
<name>A0ABT6EU67_9SYNE</name>
<keyword evidence="6" id="KW-1185">Reference proteome</keyword>
<feature type="domain" description="KaiA N-terminal" evidence="3">
    <location>
        <begin position="2"/>
        <end position="160"/>
    </location>
</feature>
<evidence type="ECO:0000256" key="2">
    <source>
        <dbReference type="ARBA" id="ARBA00034852"/>
    </source>
</evidence>
<evidence type="ECO:0000256" key="1">
    <source>
        <dbReference type="ARBA" id="ARBA00023108"/>
    </source>
</evidence>
<evidence type="ECO:0000313" key="5">
    <source>
        <dbReference type="EMBL" id="MDG2989408.1"/>
    </source>
</evidence>
<feature type="domain" description="KaiA C-terminal" evidence="4">
    <location>
        <begin position="170"/>
        <end position="278"/>
    </location>
</feature>
<organism evidence="5 6">
    <name type="scientific">Candidatus Synechococcus calcipolaris G9</name>
    <dbReference type="NCBI Taxonomy" id="1497997"/>
    <lineage>
        <taxon>Bacteria</taxon>
        <taxon>Bacillati</taxon>
        <taxon>Cyanobacteriota</taxon>
        <taxon>Cyanophyceae</taxon>
        <taxon>Synechococcales</taxon>
        <taxon>Synechococcaceae</taxon>
        <taxon>Synechococcus</taxon>
    </lineage>
</organism>
<dbReference type="EMBL" id="JAKKUT010000001">
    <property type="protein sequence ID" value="MDG2989408.1"/>
    <property type="molecule type" value="Genomic_DNA"/>
</dbReference>
<dbReference type="Proteomes" id="UP001154265">
    <property type="component" value="Unassembled WGS sequence"/>
</dbReference>
<sequence length="280" mass="32460">MNLTALSICGLIYSENLENELKQGKPTDTDQFLCFSDRQDFTTYLLEKRHTIDCLILEWTPTTEQVIRDLHYSATLIPALVLFPDNGDPLPHGPFYHVAETVLKVNQIQPLMPHLEAAIVAFIKLCRSCPLPPRIKPLIPAETHTADHQHRLSEKLKERLGYLGVYYKRDTDFFFRRMSTGDKQTLLDELKSMYRAIILEYFSAETDVNQRIDEFVGKAFFADISVSQVLELHVELMDNFAKQLKLEGRNEDILLDYRLTLIDIIAHLCEMYRRSIPREA</sequence>
<dbReference type="Pfam" id="PF21714">
    <property type="entry name" value="KaiA_N"/>
    <property type="match status" value="1"/>
</dbReference>
<dbReference type="SUPFAM" id="SSF101215">
    <property type="entry name" value="KaiA/RbsU domain"/>
    <property type="match status" value="1"/>
</dbReference>
<dbReference type="RefSeq" id="WP_277865334.1">
    <property type="nucleotide sequence ID" value="NZ_JAKKUT010000001.1"/>
</dbReference>
<dbReference type="SMART" id="SM01247">
    <property type="entry name" value="KaiA"/>
    <property type="match status" value="1"/>
</dbReference>
<evidence type="ECO:0000259" key="3">
    <source>
        <dbReference type="PROSITE" id="PS51430"/>
    </source>
</evidence>
<comment type="caution">
    <text evidence="5">The sequence shown here is derived from an EMBL/GenBank/DDBJ whole genome shotgun (WGS) entry which is preliminary data.</text>
</comment>
<dbReference type="PROSITE" id="PS51430">
    <property type="entry name" value="KAIA_N"/>
    <property type="match status" value="1"/>
</dbReference>
<dbReference type="Pfam" id="PF07688">
    <property type="entry name" value="KaiA"/>
    <property type="match status" value="1"/>
</dbReference>
<dbReference type="Gene3D" id="1.10.1240.30">
    <property type="entry name" value="KaiA/RbsU domain"/>
    <property type="match status" value="1"/>
</dbReference>
<dbReference type="InterPro" id="IPR020844">
    <property type="entry name" value="Circadian_clock_KaiA_N"/>
</dbReference>
<dbReference type="InterPro" id="IPR011648">
    <property type="entry name" value="Circadian_clock_KaiA"/>
</dbReference>
<gene>
    <name evidence="5" type="ORF">L3556_00455</name>
</gene>
<dbReference type="Gene3D" id="3.40.50.2300">
    <property type="match status" value="1"/>
</dbReference>
<reference evidence="5" key="1">
    <citation type="journal article" date="2022" name="Genome Biol. Evol.">
        <title>A New Gene Family Diagnostic for Intracellular Biomineralization of Amorphous Ca Carbonates by Cyanobacteria.</title>
        <authorList>
            <person name="Benzerara K."/>
            <person name="Duprat E."/>
            <person name="Bitard-Feildel T."/>
            <person name="Caumes G."/>
            <person name="Cassier-Chauvat C."/>
            <person name="Chauvat F."/>
            <person name="Dezi M."/>
            <person name="Diop S.I."/>
            <person name="Gaschignard G."/>
            <person name="Gorgen S."/>
            <person name="Gugger M."/>
            <person name="Lopez-Garcia P."/>
            <person name="Millet M."/>
            <person name="Skouri-Panet F."/>
            <person name="Moreira D."/>
            <person name="Callebaut I."/>
        </authorList>
    </citation>
    <scope>NUCLEOTIDE SEQUENCE</scope>
    <source>
        <strain evidence="5">G9</strain>
    </source>
</reference>